<dbReference type="InterPro" id="IPR020846">
    <property type="entry name" value="MFS_dom"/>
</dbReference>
<evidence type="ECO:0000256" key="1">
    <source>
        <dbReference type="ARBA" id="ARBA00004141"/>
    </source>
</evidence>
<feature type="transmembrane region" description="Helical" evidence="6">
    <location>
        <begin position="119"/>
        <end position="145"/>
    </location>
</feature>
<evidence type="ECO:0000313" key="8">
    <source>
        <dbReference type="EMBL" id="PWR71425.1"/>
    </source>
</evidence>
<dbReference type="GO" id="GO:0022857">
    <property type="term" value="F:transmembrane transporter activity"/>
    <property type="evidence" value="ECO:0007669"/>
    <property type="project" value="InterPro"/>
</dbReference>
<keyword evidence="9" id="KW-1185">Reference proteome</keyword>
<dbReference type="OrthoDB" id="117970at2157"/>
<keyword evidence="4 6" id="KW-1133">Transmembrane helix</keyword>
<dbReference type="InterPro" id="IPR036259">
    <property type="entry name" value="MFS_trans_sf"/>
</dbReference>
<feature type="transmembrane region" description="Helical" evidence="6">
    <location>
        <begin position="398"/>
        <end position="422"/>
    </location>
</feature>
<feature type="transmembrane region" description="Helical" evidence="6">
    <location>
        <begin position="60"/>
        <end position="80"/>
    </location>
</feature>
<feature type="transmembrane region" description="Helical" evidence="6">
    <location>
        <begin position="30"/>
        <end position="53"/>
    </location>
</feature>
<dbReference type="GO" id="GO:0016020">
    <property type="term" value="C:membrane"/>
    <property type="evidence" value="ECO:0007669"/>
    <property type="project" value="UniProtKB-SubCell"/>
</dbReference>
<keyword evidence="2" id="KW-0813">Transport</keyword>
<evidence type="ECO:0000259" key="7">
    <source>
        <dbReference type="PROSITE" id="PS50850"/>
    </source>
</evidence>
<accession>A0A2V2MYM7</accession>
<name>A0A2V2MYM7_9EURY</name>
<keyword evidence="3 6" id="KW-0812">Transmembrane</keyword>
<evidence type="ECO:0000256" key="2">
    <source>
        <dbReference type="ARBA" id="ARBA00022448"/>
    </source>
</evidence>
<gene>
    <name evidence="8" type="ORF">DK846_11205</name>
</gene>
<dbReference type="PANTHER" id="PTHR23511:SF34">
    <property type="entry name" value="SYNAPTIC VESICLE GLYCOPROTEIN 2"/>
    <property type="match status" value="1"/>
</dbReference>
<feature type="transmembrane region" description="Helical" evidence="6">
    <location>
        <begin position="86"/>
        <end position="107"/>
    </location>
</feature>
<proteinExistence type="predicted"/>
<dbReference type="EMBL" id="QGMY01000008">
    <property type="protein sequence ID" value="PWR71425.1"/>
    <property type="molecule type" value="Genomic_DNA"/>
</dbReference>
<dbReference type="Gene3D" id="1.20.1250.20">
    <property type="entry name" value="MFS general substrate transporter like domains"/>
    <property type="match status" value="2"/>
</dbReference>
<dbReference type="PANTHER" id="PTHR23511">
    <property type="entry name" value="SYNAPTIC VESICLE GLYCOPROTEIN 2"/>
    <property type="match status" value="1"/>
</dbReference>
<dbReference type="SUPFAM" id="SSF103473">
    <property type="entry name" value="MFS general substrate transporter"/>
    <property type="match status" value="1"/>
</dbReference>
<dbReference type="InterPro" id="IPR005828">
    <property type="entry name" value="MFS_sugar_transport-like"/>
</dbReference>
<feature type="transmembrane region" description="Helical" evidence="6">
    <location>
        <begin position="151"/>
        <end position="172"/>
    </location>
</feature>
<evidence type="ECO:0000256" key="3">
    <source>
        <dbReference type="ARBA" id="ARBA00022692"/>
    </source>
</evidence>
<organism evidence="8 9">
    <name type="scientific">Methanospirillum lacunae</name>
    <dbReference type="NCBI Taxonomy" id="668570"/>
    <lineage>
        <taxon>Archaea</taxon>
        <taxon>Methanobacteriati</taxon>
        <taxon>Methanobacteriota</taxon>
        <taxon>Stenosarchaea group</taxon>
        <taxon>Methanomicrobia</taxon>
        <taxon>Methanomicrobiales</taxon>
        <taxon>Methanospirillaceae</taxon>
        <taxon>Methanospirillum</taxon>
    </lineage>
</organism>
<feature type="transmembrane region" description="Helical" evidence="6">
    <location>
        <begin position="310"/>
        <end position="329"/>
    </location>
</feature>
<dbReference type="PROSITE" id="PS50850">
    <property type="entry name" value="MFS"/>
    <property type="match status" value="1"/>
</dbReference>
<comment type="subcellular location">
    <subcellularLocation>
        <location evidence="1">Membrane</location>
        <topology evidence="1">Multi-pass membrane protein</topology>
    </subcellularLocation>
</comment>
<protein>
    <submittedName>
        <fullName evidence="8">MFS transporter</fullName>
    </submittedName>
</protein>
<feature type="transmembrane region" description="Helical" evidence="6">
    <location>
        <begin position="243"/>
        <end position="265"/>
    </location>
</feature>
<feature type="transmembrane region" description="Helical" evidence="6">
    <location>
        <begin position="7"/>
        <end position="24"/>
    </location>
</feature>
<feature type="transmembrane region" description="Helical" evidence="6">
    <location>
        <begin position="277"/>
        <end position="298"/>
    </location>
</feature>
<keyword evidence="5 6" id="KW-0472">Membrane</keyword>
<reference evidence="8 9" key="1">
    <citation type="submission" date="2018-05" db="EMBL/GenBank/DDBJ databases">
        <title>Draft genome of Methanospirillum lacunae Ki8-1.</title>
        <authorList>
            <person name="Dueholm M.S."/>
            <person name="Nielsen P.H."/>
            <person name="Bakmann L.F."/>
            <person name="Otzen D.E."/>
        </authorList>
    </citation>
    <scope>NUCLEOTIDE SEQUENCE [LARGE SCALE GENOMIC DNA]</scope>
    <source>
        <strain evidence="8 9">Ki8-1</strain>
    </source>
</reference>
<evidence type="ECO:0000256" key="6">
    <source>
        <dbReference type="SAM" id="Phobius"/>
    </source>
</evidence>
<feature type="transmembrane region" description="Helical" evidence="6">
    <location>
        <begin position="373"/>
        <end position="392"/>
    </location>
</feature>
<comment type="caution">
    <text evidence="8">The sequence shown here is derived from an EMBL/GenBank/DDBJ whole genome shotgun (WGS) entry which is preliminary data.</text>
</comment>
<sequence>MGIFLDGYDLFIISIALPLIIRDLSPTPLLLGAIGSAAVIGAIFGAAIGGILTDRFGRKSIYIVDLFLFIIFSFCCGIAWDISSLIIFRLLLGVGVGADYPICASYISEFMPVALRGRMLIGAFAFQAVGMFAAAIVGLVTLFIYPDPSSWRWMLISGAIPAIIVLIARATVPESPRWYLGQGLFRQAASVICRIIPHKEDKIRDCVERQDKEPINTIQEHSEFSILFSKEYRKRTILATIPWFLMDIAMYGVGIFLPILLAGLLFTNKGGTGLDEIYQSIAGSAFLDIFLLAGFLLNMRYVDKIGRIKLQIYGFIGMTLGMLLILMAWMSGSNIYLIFSGFIFFNLLLNLGPNATTFILPVELFPTRVRGSAHGLASAVAKAGAAVGIFLIPIVQNIAGIGGVLVVIGIVSLAGLLVTVIFRIETKGQSLDDIDPGVFG</sequence>
<evidence type="ECO:0000256" key="5">
    <source>
        <dbReference type="ARBA" id="ARBA00023136"/>
    </source>
</evidence>
<dbReference type="AlphaFoldDB" id="A0A2V2MYM7"/>
<dbReference type="InterPro" id="IPR005829">
    <property type="entry name" value="Sugar_transporter_CS"/>
</dbReference>
<dbReference type="Proteomes" id="UP000245657">
    <property type="component" value="Unassembled WGS sequence"/>
</dbReference>
<evidence type="ECO:0000313" key="9">
    <source>
        <dbReference type="Proteomes" id="UP000245657"/>
    </source>
</evidence>
<dbReference type="PROSITE" id="PS00217">
    <property type="entry name" value="SUGAR_TRANSPORT_2"/>
    <property type="match status" value="1"/>
</dbReference>
<feature type="domain" description="Major facilitator superfamily (MFS) profile" evidence="7">
    <location>
        <begin position="1"/>
        <end position="427"/>
    </location>
</feature>
<feature type="transmembrane region" description="Helical" evidence="6">
    <location>
        <begin position="335"/>
        <end position="352"/>
    </location>
</feature>
<evidence type="ECO:0000256" key="4">
    <source>
        <dbReference type="ARBA" id="ARBA00022989"/>
    </source>
</evidence>
<dbReference type="Pfam" id="PF00083">
    <property type="entry name" value="Sugar_tr"/>
    <property type="match status" value="1"/>
</dbReference>